<comment type="caution">
    <text evidence="4">The sequence shown here is derived from an EMBL/GenBank/DDBJ whole genome shotgun (WGS) entry which is preliminary data.</text>
</comment>
<keyword evidence="2" id="KW-0378">Hydrolase</keyword>
<proteinExistence type="predicted"/>
<dbReference type="SUPFAM" id="SSF52151">
    <property type="entry name" value="FabD/lysophospholipase-like"/>
    <property type="match status" value="1"/>
</dbReference>
<feature type="active site" description="Proton acceptor" evidence="2">
    <location>
        <position position="209"/>
    </location>
</feature>
<dbReference type="EMBL" id="JBHRVA010000002">
    <property type="protein sequence ID" value="MFC3301564.1"/>
    <property type="molecule type" value="Genomic_DNA"/>
</dbReference>
<feature type="domain" description="PNPLA" evidence="3">
    <location>
        <begin position="18"/>
        <end position="222"/>
    </location>
</feature>
<dbReference type="PROSITE" id="PS51635">
    <property type="entry name" value="PNPLA"/>
    <property type="match status" value="1"/>
</dbReference>
<evidence type="ECO:0000313" key="4">
    <source>
        <dbReference type="EMBL" id="MFC3301564.1"/>
    </source>
</evidence>
<feature type="short sequence motif" description="DGA/G" evidence="2">
    <location>
        <begin position="209"/>
        <end position="211"/>
    </location>
</feature>
<comment type="caution">
    <text evidence="2">Lacks conserved residue(s) required for the propagation of feature annotation.</text>
</comment>
<evidence type="ECO:0000259" key="3">
    <source>
        <dbReference type="PROSITE" id="PS51635"/>
    </source>
</evidence>
<feature type="active site" description="Nucleophile" evidence="2">
    <location>
        <position position="53"/>
    </location>
</feature>
<dbReference type="InterPro" id="IPR016035">
    <property type="entry name" value="Acyl_Trfase/lysoPLipase"/>
</dbReference>
<dbReference type="Pfam" id="PF01734">
    <property type="entry name" value="Patatin"/>
    <property type="match status" value="1"/>
</dbReference>
<name>A0ABV7M9Z7_9PROT</name>
<reference evidence="5" key="1">
    <citation type="journal article" date="2019" name="Int. J. Syst. Evol. Microbiol.">
        <title>The Global Catalogue of Microorganisms (GCM) 10K type strain sequencing project: providing services to taxonomists for standard genome sequencing and annotation.</title>
        <authorList>
            <consortium name="The Broad Institute Genomics Platform"/>
            <consortium name="The Broad Institute Genome Sequencing Center for Infectious Disease"/>
            <person name="Wu L."/>
            <person name="Ma J."/>
        </authorList>
    </citation>
    <scope>NUCLEOTIDE SEQUENCE [LARGE SCALE GENOMIC DNA]</scope>
    <source>
        <strain evidence="5">KCTC 22245</strain>
    </source>
</reference>
<evidence type="ECO:0000256" key="1">
    <source>
        <dbReference type="ARBA" id="ARBA00023098"/>
    </source>
</evidence>
<sequence length="297" mass="32266">MSAVHGPMTVGCTKFQQLVLSGGGTRCYWQGGFLHAVGNEIGLGSIERISAVSGGALTACGHVAHIGERILEKTLEVFERETSNLDPSSEEGGPTPHEEAYREIVEAVFDEPAIRSVAEGPEIEIVLTGLPEKLWDELSIAATFGLYLVDRLARGSTTKTLTKLAGIEEVRVSARKAARDGRLVDLVTTAARIPPVFDVDSWNGQHVIDGGSISDAPFPSEDKGNSLILLASDFRHVPHKEGRIFVMPSQTVPTDKIDFTDPTEVRDAWDLGQKDGLAFLEAWRMGPMDWQKVYTPS</sequence>
<evidence type="ECO:0000256" key="2">
    <source>
        <dbReference type="PROSITE-ProRule" id="PRU01161"/>
    </source>
</evidence>
<dbReference type="Proteomes" id="UP001595607">
    <property type="component" value="Unassembled WGS sequence"/>
</dbReference>
<organism evidence="4 5">
    <name type="scientific">Parvularcula lutaonensis</name>
    <dbReference type="NCBI Taxonomy" id="491923"/>
    <lineage>
        <taxon>Bacteria</taxon>
        <taxon>Pseudomonadati</taxon>
        <taxon>Pseudomonadota</taxon>
        <taxon>Alphaproteobacteria</taxon>
        <taxon>Parvularculales</taxon>
        <taxon>Parvularculaceae</taxon>
        <taxon>Parvularcula</taxon>
    </lineage>
</organism>
<dbReference type="Gene3D" id="3.40.1090.10">
    <property type="entry name" value="Cytosolic phospholipase A2 catalytic domain"/>
    <property type="match status" value="1"/>
</dbReference>
<keyword evidence="1 2" id="KW-0443">Lipid metabolism</keyword>
<gene>
    <name evidence="4" type="ORF">ACFONP_02310</name>
</gene>
<evidence type="ECO:0000313" key="5">
    <source>
        <dbReference type="Proteomes" id="UP001595607"/>
    </source>
</evidence>
<dbReference type="RefSeq" id="WP_189572796.1">
    <property type="nucleotide sequence ID" value="NZ_BMXU01000001.1"/>
</dbReference>
<accession>A0ABV7M9Z7</accession>
<keyword evidence="5" id="KW-1185">Reference proteome</keyword>
<dbReference type="InterPro" id="IPR002641">
    <property type="entry name" value="PNPLA_dom"/>
</dbReference>
<protein>
    <submittedName>
        <fullName evidence="4">Patatin-like phospholipase family protein</fullName>
    </submittedName>
</protein>
<keyword evidence="2" id="KW-0442">Lipid degradation</keyword>